<reference evidence="1" key="1">
    <citation type="submission" date="2021-06" db="EMBL/GenBank/DDBJ databases">
        <authorList>
            <person name="Kallberg Y."/>
            <person name="Tangrot J."/>
            <person name="Rosling A."/>
        </authorList>
    </citation>
    <scope>NUCLEOTIDE SEQUENCE</scope>
    <source>
        <strain evidence="1">BR232B</strain>
    </source>
</reference>
<feature type="non-terminal residue" evidence="1">
    <location>
        <position position="1"/>
    </location>
</feature>
<feature type="non-terminal residue" evidence="1">
    <location>
        <position position="93"/>
    </location>
</feature>
<dbReference type="Proteomes" id="UP000789739">
    <property type="component" value="Unassembled WGS sequence"/>
</dbReference>
<dbReference type="AlphaFoldDB" id="A0A9N9EMN3"/>
<protein>
    <submittedName>
        <fullName evidence="1">3325_t:CDS:1</fullName>
    </submittedName>
</protein>
<accession>A0A9N9EMN3</accession>
<dbReference type="OrthoDB" id="2325915at2759"/>
<evidence type="ECO:0000313" key="1">
    <source>
        <dbReference type="EMBL" id="CAG8681160.1"/>
    </source>
</evidence>
<proteinExistence type="predicted"/>
<comment type="caution">
    <text evidence="1">The sequence shown here is derived from an EMBL/GenBank/DDBJ whole genome shotgun (WGS) entry which is preliminary data.</text>
</comment>
<name>A0A9N9EMN3_9GLOM</name>
<keyword evidence="2" id="KW-1185">Reference proteome</keyword>
<organism evidence="1 2">
    <name type="scientific">Paraglomus brasilianum</name>
    <dbReference type="NCBI Taxonomy" id="144538"/>
    <lineage>
        <taxon>Eukaryota</taxon>
        <taxon>Fungi</taxon>
        <taxon>Fungi incertae sedis</taxon>
        <taxon>Mucoromycota</taxon>
        <taxon>Glomeromycotina</taxon>
        <taxon>Glomeromycetes</taxon>
        <taxon>Paraglomerales</taxon>
        <taxon>Paraglomeraceae</taxon>
        <taxon>Paraglomus</taxon>
    </lineage>
</organism>
<dbReference type="EMBL" id="CAJVPI010006993">
    <property type="protein sequence ID" value="CAG8681160.1"/>
    <property type="molecule type" value="Genomic_DNA"/>
</dbReference>
<evidence type="ECO:0000313" key="2">
    <source>
        <dbReference type="Proteomes" id="UP000789739"/>
    </source>
</evidence>
<gene>
    <name evidence="1" type="ORF">PBRASI_LOCUS11815</name>
</gene>
<sequence length="93" mass="10698">IPPVDRGGRPHARIMCEIGGSQSCDDLKAKCERWMRQEYVRCILGIKIYRKHVTRTATRQFDRCMIAMLWSRQAVPTHRQVAVAGQPGVFVEE</sequence>